<organism evidence="1 2">
    <name type="scientific">Streptomyces edwardsiae</name>
    <dbReference type="NCBI Taxonomy" id="3075527"/>
    <lineage>
        <taxon>Bacteria</taxon>
        <taxon>Bacillati</taxon>
        <taxon>Actinomycetota</taxon>
        <taxon>Actinomycetes</taxon>
        <taxon>Kitasatosporales</taxon>
        <taxon>Streptomycetaceae</taxon>
        <taxon>Streptomyces</taxon>
    </lineage>
</organism>
<dbReference type="Proteomes" id="UP001180503">
    <property type="component" value="Unassembled WGS sequence"/>
</dbReference>
<proteinExistence type="predicted"/>
<comment type="caution">
    <text evidence="1">The sequence shown here is derived from an EMBL/GenBank/DDBJ whole genome shotgun (WGS) entry which is preliminary data.</text>
</comment>
<evidence type="ECO:0000313" key="1">
    <source>
        <dbReference type="EMBL" id="MDT0407380.1"/>
    </source>
</evidence>
<protein>
    <recommendedName>
        <fullName evidence="3">ESX-1 secretion-associated protein</fullName>
    </recommendedName>
</protein>
<evidence type="ECO:0008006" key="3">
    <source>
        <dbReference type="Google" id="ProtNLM"/>
    </source>
</evidence>
<reference evidence="2" key="1">
    <citation type="submission" date="2023-07" db="EMBL/GenBank/DDBJ databases">
        <title>30 novel species of actinomycetes from the DSMZ collection.</title>
        <authorList>
            <person name="Nouioui I."/>
        </authorList>
    </citation>
    <scope>NUCLEOTIDE SEQUENCE [LARGE SCALE GENOMIC DNA]</scope>
    <source>
        <strain evidence="2">DSM 41635</strain>
    </source>
</reference>
<accession>A0ABU2QSQ7</accession>
<evidence type="ECO:0000313" key="2">
    <source>
        <dbReference type="Proteomes" id="UP001180503"/>
    </source>
</evidence>
<dbReference type="EMBL" id="JAVRFB010000635">
    <property type="protein sequence ID" value="MDT0407380.1"/>
    <property type="molecule type" value="Genomic_DNA"/>
</dbReference>
<feature type="non-terminal residue" evidence="1">
    <location>
        <position position="119"/>
    </location>
</feature>
<gene>
    <name evidence="1" type="ORF">RM528_36680</name>
</gene>
<name>A0ABU2QSQ7_9ACTN</name>
<sequence length="119" mass="12800">MGERFGELKDDYAQHVQGVLATGNWQGAAFGAQQNGAAAIACEFGAAKTEALAVAALLTAAQTELTRLQKAVKELVADAAKKEYKVDSTGRATYVGYDNLSPQERYVFQHDPDHTRLLA</sequence>